<evidence type="ECO:0000313" key="2">
    <source>
        <dbReference type="Proteomes" id="UP000724584"/>
    </source>
</evidence>
<proteinExistence type="predicted"/>
<name>A0ACB7P0S0_9PEZI</name>
<accession>A0ACB7P0S0</accession>
<comment type="caution">
    <text evidence="1">The sequence shown here is derived from an EMBL/GenBank/DDBJ whole genome shotgun (WGS) entry which is preliminary data.</text>
</comment>
<dbReference type="EMBL" id="JAGIZQ010000006">
    <property type="protein sequence ID" value="KAH6623140.1"/>
    <property type="molecule type" value="Genomic_DNA"/>
</dbReference>
<organism evidence="1 2">
    <name type="scientific">Chaetomium tenue</name>
    <dbReference type="NCBI Taxonomy" id="1854479"/>
    <lineage>
        <taxon>Eukaryota</taxon>
        <taxon>Fungi</taxon>
        <taxon>Dikarya</taxon>
        <taxon>Ascomycota</taxon>
        <taxon>Pezizomycotina</taxon>
        <taxon>Sordariomycetes</taxon>
        <taxon>Sordariomycetidae</taxon>
        <taxon>Sordariales</taxon>
        <taxon>Chaetomiaceae</taxon>
        <taxon>Chaetomium</taxon>
    </lineage>
</organism>
<dbReference type="Proteomes" id="UP000724584">
    <property type="component" value="Unassembled WGS sequence"/>
</dbReference>
<reference evidence="1 2" key="1">
    <citation type="journal article" date="2021" name="Nat. Commun.">
        <title>Genetic determinants of endophytism in the Arabidopsis root mycobiome.</title>
        <authorList>
            <person name="Mesny F."/>
            <person name="Miyauchi S."/>
            <person name="Thiergart T."/>
            <person name="Pickel B."/>
            <person name="Atanasova L."/>
            <person name="Karlsson M."/>
            <person name="Huettel B."/>
            <person name="Barry K.W."/>
            <person name="Haridas S."/>
            <person name="Chen C."/>
            <person name="Bauer D."/>
            <person name="Andreopoulos W."/>
            <person name="Pangilinan J."/>
            <person name="LaButti K."/>
            <person name="Riley R."/>
            <person name="Lipzen A."/>
            <person name="Clum A."/>
            <person name="Drula E."/>
            <person name="Henrissat B."/>
            <person name="Kohler A."/>
            <person name="Grigoriev I.V."/>
            <person name="Martin F.M."/>
            <person name="Hacquard S."/>
        </authorList>
    </citation>
    <scope>NUCLEOTIDE SEQUENCE [LARGE SCALE GENOMIC DNA]</scope>
    <source>
        <strain evidence="1 2">MPI-SDFR-AT-0079</strain>
    </source>
</reference>
<sequence>MLLSLGPVLFSFGHPPLIHLCLVPHPVFFSYPFSLLFISPISSLDYFCFSFPFSRLFQTAPPLSFRFFIAFPCLFSVIAPFCLQLRIQVIGGPDTFGLRSFPFRYPCID</sequence>
<evidence type="ECO:0000313" key="1">
    <source>
        <dbReference type="EMBL" id="KAH6623140.1"/>
    </source>
</evidence>
<gene>
    <name evidence="1" type="ORF">F5144DRAFT_582489</name>
</gene>
<keyword evidence="2" id="KW-1185">Reference proteome</keyword>
<protein>
    <submittedName>
        <fullName evidence="1">Uncharacterized protein</fullName>
    </submittedName>
</protein>